<dbReference type="InterPro" id="IPR050793">
    <property type="entry name" value="CMP-NeuNAc_synthase"/>
</dbReference>
<dbReference type="InterPro" id="IPR029044">
    <property type="entry name" value="Nucleotide-diphossugar_trans"/>
</dbReference>
<dbReference type="AlphaFoldDB" id="A0A5S5CF11"/>
<dbReference type="NCBIfam" id="TIGR03584">
    <property type="entry name" value="PseF"/>
    <property type="match status" value="1"/>
</dbReference>
<dbReference type="SUPFAM" id="SSF53448">
    <property type="entry name" value="Nucleotide-diphospho-sugar transferases"/>
    <property type="match status" value="1"/>
</dbReference>
<dbReference type="Proteomes" id="UP000324376">
    <property type="component" value="Unassembled WGS sequence"/>
</dbReference>
<dbReference type="OrthoDB" id="9805604at2"/>
<dbReference type="EMBL" id="VNHU01000001">
    <property type="protein sequence ID" value="TYP76876.1"/>
    <property type="molecule type" value="Genomic_DNA"/>
</dbReference>
<dbReference type="RefSeq" id="WP_148780920.1">
    <property type="nucleotide sequence ID" value="NZ_VNHU01000001.1"/>
</dbReference>
<sequence>MANLAIIPARGGSKRIPKKNIKPFLGKPIISNSIEAALNSNLFDEVMVSTDNSDVADIAIKYGAKVPFLRSEHNANDFATLSDVVREVVLQYRNCGKTYEKVCCILPTAPFVNSNKIKKGFQELVSKKLDVVFPVIEFSYPIQRSLEFEEGKIKMVMREHLNSRSQDLPQRFHDTGQYYWIDVEAFLATGALFTSNSGAIVISPLEAQDIDTETDWKLAELKYQLMLERDNGKEDSI</sequence>
<accession>A0A5S5CF11</accession>
<evidence type="ECO:0000313" key="1">
    <source>
        <dbReference type="EMBL" id="TYP76876.1"/>
    </source>
</evidence>
<dbReference type="CDD" id="cd02513">
    <property type="entry name" value="CMP-NeuAc_Synthase"/>
    <property type="match status" value="1"/>
</dbReference>
<dbReference type="InterPro" id="IPR020039">
    <property type="entry name" value="PseF"/>
</dbReference>
<dbReference type="Pfam" id="PF02348">
    <property type="entry name" value="CTP_transf_3"/>
    <property type="match status" value="1"/>
</dbReference>
<organism evidence="1 2">
    <name type="scientific">Aquimarina intermedia</name>
    <dbReference type="NCBI Taxonomy" id="350814"/>
    <lineage>
        <taxon>Bacteria</taxon>
        <taxon>Pseudomonadati</taxon>
        <taxon>Bacteroidota</taxon>
        <taxon>Flavobacteriia</taxon>
        <taxon>Flavobacteriales</taxon>
        <taxon>Flavobacteriaceae</taxon>
        <taxon>Aquimarina</taxon>
    </lineage>
</organism>
<dbReference type="PANTHER" id="PTHR21485">
    <property type="entry name" value="HAD SUPERFAMILY MEMBERS CMAS AND KDSC"/>
    <property type="match status" value="1"/>
</dbReference>
<gene>
    <name evidence="1" type="ORF">BD809_10121</name>
</gene>
<proteinExistence type="predicted"/>
<evidence type="ECO:0000313" key="2">
    <source>
        <dbReference type="Proteomes" id="UP000324376"/>
    </source>
</evidence>
<keyword evidence="2" id="KW-1185">Reference proteome</keyword>
<keyword evidence="1" id="KW-0548">Nucleotidyltransferase</keyword>
<protein>
    <submittedName>
        <fullName evidence="1">N-acylneuraminate cytidylyltransferase</fullName>
    </submittedName>
</protein>
<keyword evidence="1" id="KW-0808">Transferase</keyword>
<dbReference type="GO" id="GO:0008781">
    <property type="term" value="F:N-acylneuraminate cytidylyltransferase activity"/>
    <property type="evidence" value="ECO:0007669"/>
    <property type="project" value="TreeGrafter"/>
</dbReference>
<name>A0A5S5CF11_9FLAO</name>
<dbReference type="PANTHER" id="PTHR21485:SF6">
    <property type="entry name" value="N-ACYLNEURAMINATE CYTIDYLYLTRANSFERASE-RELATED"/>
    <property type="match status" value="1"/>
</dbReference>
<dbReference type="InterPro" id="IPR003329">
    <property type="entry name" value="Cytidylyl_trans"/>
</dbReference>
<dbReference type="Gene3D" id="3.90.550.10">
    <property type="entry name" value="Spore Coat Polysaccharide Biosynthesis Protein SpsA, Chain A"/>
    <property type="match status" value="1"/>
</dbReference>
<reference evidence="1 2" key="1">
    <citation type="submission" date="2019-07" db="EMBL/GenBank/DDBJ databases">
        <title>Genomic Encyclopedia of Archaeal and Bacterial Type Strains, Phase II (KMG-II): from individual species to whole genera.</title>
        <authorList>
            <person name="Goeker M."/>
        </authorList>
    </citation>
    <scope>NUCLEOTIDE SEQUENCE [LARGE SCALE GENOMIC DNA]</scope>
    <source>
        <strain evidence="1 2">DSM 17527</strain>
    </source>
</reference>
<comment type="caution">
    <text evidence="1">The sequence shown here is derived from an EMBL/GenBank/DDBJ whole genome shotgun (WGS) entry which is preliminary data.</text>
</comment>